<organism evidence="2 3">
    <name type="scientific">Enterococcus hermanniensis</name>
    <dbReference type="NCBI Taxonomy" id="249189"/>
    <lineage>
        <taxon>Bacteria</taxon>
        <taxon>Bacillati</taxon>
        <taxon>Bacillota</taxon>
        <taxon>Bacilli</taxon>
        <taxon>Lactobacillales</taxon>
        <taxon>Enterococcaceae</taxon>
        <taxon>Enterococcus</taxon>
    </lineage>
</organism>
<accession>A0A1L8TMA0</accession>
<dbReference type="RefSeq" id="WP_071857983.1">
    <property type="nucleotide sequence ID" value="NZ_JBHSHK010000022.1"/>
</dbReference>
<dbReference type="Proteomes" id="UP000182077">
    <property type="component" value="Unassembled WGS sequence"/>
</dbReference>
<protein>
    <recommendedName>
        <fullName evidence="4">Cell division protein</fullName>
    </recommendedName>
</protein>
<keyword evidence="1" id="KW-0812">Transmembrane</keyword>
<sequence>MKRTLNREEAQKDLVYDSYYQKGHFGTKIFQTIVALLGWAAVFLPFFWLAIPYLFPDMAKREHFIVYKEEIQTFDFLFLFLAIIFLFLVVAYISLTLWNNHRFKTLLQKDIQYDEEQLDVRRALLNDAYDKQFGPEEFRKEVRYYSVKEEQNLDTDFVRNLYKEGGVKL</sequence>
<feature type="transmembrane region" description="Helical" evidence="1">
    <location>
        <begin position="76"/>
        <end position="98"/>
    </location>
</feature>
<dbReference type="AlphaFoldDB" id="A0A1L8TMA0"/>
<comment type="caution">
    <text evidence="2">The sequence shown here is derived from an EMBL/GenBank/DDBJ whole genome shotgun (WGS) entry which is preliminary data.</text>
</comment>
<proteinExistence type="predicted"/>
<evidence type="ECO:0000313" key="2">
    <source>
        <dbReference type="EMBL" id="OJG45410.1"/>
    </source>
</evidence>
<dbReference type="EMBL" id="JXKQ01000006">
    <property type="protein sequence ID" value="OJG45410.1"/>
    <property type="molecule type" value="Genomic_DNA"/>
</dbReference>
<reference evidence="2 3" key="1">
    <citation type="submission" date="2014-12" db="EMBL/GenBank/DDBJ databases">
        <title>Draft genome sequences of 29 type strains of Enterococci.</title>
        <authorList>
            <person name="Zhong Z."/>
            <person name="Sun Z."/>
            <person name="Liu W."/>
            <person name="Zhang W."/>
            <person name="Zhang H."/>
        </authorList>
    </citation>
    <scope>NUCLEOTIDE SEQUENCE [LARGE SCALE GENOMIC DNA]</scope>
    <source>
        <strain evidence="2 3">DSM 17122</strain>
    </source>
</reference>
<keyword evidence="3" id="KW-1185">Reference proteome</keyword>
<keyword evidence="1" id="KW-1133">Transmembrane helix</keyword>
<dbReference type="STRING" id="249189.RV04_GL002126"/>
<evidence type="ECO:0000313" key="3">
    <source>
        <dbReference type="Proteomes" id="UP000182077"/>
    </source>
</evidence>
<evidence type="ECO:0000256" key="1">
    <source>
        <dbReference type="SAM" id="Phobius"/>
    </source>
</evidence>
<evidence type="ECO:0008006" key="4">
    <source>
        <dbReference type="Google" id="ProtNLM"/>
    </source>
</evidence>
<feature type="transmembrane region" description="Helical" evidence="1">
    <location>
        <begin position="29"/>
        <end position="55"/>
    </location>
</feature>
<gene>
    <name evidence="2" type="ORF">RV04_GL002126</name>
</gene>
<name>A0A1L8TMA0_9ENTE</name>
<keyword evidence="1" id="KW-0472">Membrane</keyword>